<proteinExistence type="predicted"/>
<feature type="region of interest" description="Disordered" evidence="2">
    <location>
        <begin position="62"/>
        <end position="87"/>
    </location>
</feature>
<keyword evidence="6" id="KW-1185">Reference proteome</keyword>
<keyword evidence="3" id="KW-1133">Transmembrane helix</keyword>
<evidence type="ECO:0000256" key="1">
    <source>
        <dbReference type="SAM" id="Coils"/>
    </source>
</evidence>
<feature type="transmembrane region" description="Helical" evidence="3">
    <location>
        <begin position="204"/>
        <end position="224"/>
    </location>
</feature>
<feature type="coiled-coil region" evidence="1">
    <location>
        <begin position="155"/>
        <end position="197"/>
    </location>
</feature>
<evidence type="ECO:0000256" key="3">
    <source>
        <dbReference type="SAM" id="Phobius"/>
    </source>
</evidence>
<evidence type="ECO:0000256" key="2">
    <source>
        <dbReference type="SAM" id="MobiDB-lite"/>
    </source>
</evidence>
<feature type="signal peptide" evidence="4">
    <location>
        <begin position="1"/>
        <end position="25"/>
    </location>
</feature>
<evidence type="ECO:0000313" key="5">
    <source>
        <dbReference type="EMBL" id="WBW49317.1"/>
    </source>
</evidence>
<reference evidence="5 6" key="1">
    <citation type="submission" date="2023-01" db="EMBL/GenBank/DDBJ databases">
        <authorList>
            <person name="Lee S.H."/>
            <person name="Jung H.S."/>
            <person name="Yun J.U."/>
        </authorList>
    </citation>
    <scope>NUCLEOTIDE SEQUENCE [LARGE SCALE GENOMIC DNA]</scope>
    <source>
        <strain evidence="5 6">CBA3646</strain>
    </source>
</reference>
<dbReference type="Proteomes" id="UP001210339">
    <property type="component" value="Chromosome"/>
</dbReference>
<dbReference type="EMBL" id="CP115667">
    <property type="protein sequence ID" value="WBW49317.1"/>
    <property type="molecule type" value="Genomic_DNA"/>
</dbReference>
<gene>
    <name evidence="5" type="ORF">O6R05_04725</name>
</gene>
<feature type="chain" id="PRO_5045151000" description="DUF4366 domain-containing protein" evidence="4">
    <location>
        <begin position="26"/>
        <end position="242"/>
    </location>
</feature>
<sequence>MNNRALQMIMAVTLLLGFLPGRTFATNDDTTDTINAIEADHVTNSEAIQGMEETEVLVNSLPDSMVSDGKPATAPDMSQPNQSFTLDPKKKDQLYQSRGTIVENKKADGNDYRSGDNLELYSFPTDAGNNLHILIDHRKSQGNVILLDETNEQELSSLTRNITAEQEALERQQAKIKQELEAEKRRLEEKRFEEKKQESSRLDFLSIAVPVTIGVIGVVVILILKKKFSATHSDDYDYDDEE</sequence>
<evidence type="ECO:0008006" key="7">
    <source>
        <dbReference type="Google" id="ProtNLM"/>
    </source>
</evidence>
<keyword evidence="3" id="KW-0472">Membrane</keyword>
<name>A0ABY7QRB5_9FIRM</name>
<protein>
    <recommendedName>
        <fullName evidence="7">DUF4366 domain-containing protein</fullName>
    </recommendedName>
</protein>
<evidence type="ECO:0000313" key="6">
    <source>
        <dbReference type="Proteomes" id="UP001210339"/>
    </source>
</evidence>
<organism evidence="5 6">
    <name type="scientific">Peptoniphilus equinus</name>
    <dbReference type="NCBI Taxonomy" id="3016343"/>
    <lineage>
        <taxon>Bacteria</taxon>
        <taxon>Bacillati</taxon>
        <taxon>Bacillota</taxon>
        <taxon>Tissierellia</taxon>
        <taxon>Tissierellales</taxon>
        <taxon>Peptoniphilaceae</taxon>
        <taxon>Peptoniphilus</taxon>
    </lineage>
</organism>
<keyword evidence="1" id="KW-0175">Coiled coil</keyword>
<accession>A0ABY7QRB5</accession>
<keyword evidence="3" id="KW-0812">Transmembrane</keyword>
<dbReference type="RefSeq" id="WP_271190849.1">
    <property type="nucleotide sequence ID" value="NZ_CP115667.1"/>
</dbReference>
<keyword evidence="4" id="KW-0732">Signal</keyword>
<feature type="compositionally biased region" description="Polar residues" evidence="2">
    <location>
        <begin position="76"/>
        <end position="85"/>
    </location>
</feature>
<evidence type="ECO:0000256" key="4">
    <source>
        <dbReference type="SAM" id="SignalP"/>
    </source>
</evidence>